<name>A0A2R8BKM7_9RHOB</name>
<evidence type="ECO:0000313" key="1">
    <source>
        <dbReference type="EMBL" id="SPH23925.1"/>
    </source>
</evidence>
<dbReference type="EMBL" id="OMOQ01000002">
    <property type="protein sequence ID" value="SPH23925.1"/>
    <property type="molecule type" value="Genomic_DNA"/>
</dbReference>
<proteinExistence type="predicted"/>
<keyword evidence="2" id="KW-1185">Reference proteome</keyword>
<reference evidence="1 2" key="1">
    <citation type="submission" date="2018-03" db="EMBL/GenBank/DDBJ databases">
        <authorList>
            <person name="Keele B.F."/>
        </authorList>
    </citation>
    <scope>NUCLEOTIDE SEQUENCE [LARGE SCALE GENOMIC DNA]</scope>
    <source>
        <strain evidence="1 2">CECT 8626</strain>
    </source>
</reference>
<accession>A0A2R8BKM7</accession>
<protein>
    <submittedName>
        <fullName evidence="1">Uncharacterized protein</fullName>
    </submittedName>
</protein>
<organism evidence="1 2">
    <name type="scientific">Albidovulum aquaemixtae</name>
    <dbReference type="NCBI Taxonomy" id="1542388"/>
    <lineage>
        <taxon>Bacteria</taxon>
        <taxon>Pseudomonadati</taxon>
        <taxon>Pseudomonadota</taxon>
        <taxon>Alphaproteobacteria</taxon>
        <taxon>Rhodobacterales</taxon>
        <taxon>Paracoccaceae</taxon>
        <taxon>Albidovulum</taxon>
    </lineage>
</organism>
<gene>
    <name evidence="1" type="ORF">DEA8626_03002</name>
</gene>
<dbReference type="RefSeq" id="WP_108853990.1">
    <property type="nucleotide sequence ID" value="NZ_OMOQ01000002.1"/>
</dbReference>
<sequence length="210" mass="23484">MSGPYKESARFFEEVVLAANKREEQRRLAETKAKMEALIADPSWLTEELLSAPDEDGTSDVASTPAELAATHDNVVELSAFRDKKKPVIVPSFEPGWEAELRTGTYARSHSSEADGGWFPSKGNDMIKARGDRHRADFTWVGKGLEAEGVLLFVDGVRIEDVEFELHANTNSMRLFFVLTDHAGEEVPLDRAETCLEDDSTVRIQLWTKK</sequence>
<evidence type="ECO:0000313" key="2">
    <source>
        <dbReference type="Proteomes" id="UP000244924"/>
    </source>
</evidence>
<dbReference type="AlphaFoldDB" id="A0A2R8BKM7"/>
<dbReference type="Proteomes" id="UP000244924">
    <property type="component" value="Unassembled WGS sequence"/>
</dbReference>